<dbReference type="Pfam" id="PF14322">
    <property type="entry name" value="SusD-like_3"/>
    <property type="match status" value="1"/>
</dbReference>
<evidence type="ECO:0000256" key="5">
    <source>
        <dbReference type="ARBA" id="ARBA00023237"/>
    </source>
</evidence>
<proteinExistence type="inferred from homology"/>
<evidence type="ECO:0000256" key="3">
    <source>
        <dbReference type="ARBA" id="ARBA00022729"/>
    </source>
</evidence>
<organism evidence="8 9">
    <name type="scientific">Pedobacter aquae</name>
    <dbReference type="NCBI Taxonomy" id="2605747"/>
    <lineage>
        <taxon>Bacteria</taxon>
        <taxon>Pseudomonadati</taxon>
        <taxon>Bacteroidota</taxon>
        <taxon>Sphingobacteriia</taxon>
        <taxon>Sphingobacteriales</taxon>
        <taxon>Sphingobacteriaceae</taxon>
        <taxon>Pedobacter</taxon>
    </lineage>
</organism>
<dbReference type="GO" id="GO:0009279">
    <property type="term" value="C:cell outer membrane"/>
    <property type="evidence" value="ECO:0007669"/>
    <property type="project" value="UniProtKB-SubCell"/>
</dbReference>
<dbReference type="Gene3D" id="1.25.40.390">
    <property type="match status" value="1"/>
</dbReference>
<evidence type="ECO:0000313" key="9">
    <source>
        <dbReference type="Proteomes" id="UP000323653"/>
    </source>
</evidence>
<dbReference type="AlphaFoldDB" id="A0A5C0VJR4"/>
<gene>
    <name evidence="8" type="ORF">FYC62_12235</name>
</gene>
<evidence type="ECO:0000313" key="8">
    <source>
        <dbReference type="EMBL" id="QEK52329.1"/>
    </source>
</evidence>
<comment type="similarity">
    <text evidence="2">Belongs to the SusD family.</text>
</comment>
<name>A0A5C0VJR4_9SPHI</name>
<feature type="domain" description="SusD-like N-terminal" evidence="7">
    <location>
        <begin position="114"/>
        <end position="234"/>
    </location>
</feature>
<keyword evidence="9" id="KW-1185">Reference proteome</keyword>
<evidence type="ECO:0000256" key="4">
    <source>
        <dbReference type="ARBA" id="ARBA00023136"/>
    </source>
</evidence>
<dbReference type="Proteomes" id="UP000323653">
    <property type="component" value="Chromosome"/>
</dbReference>
<evidence type="ECO:0000259" key="7">
    <source>
        <dbReference type="Pfam" id="PF14322"/>
    </source>
</evidence>
<sequence length="508" mass="56888">MKKIFYISITTVFSILMVSCKKDFLEKLPNEDLSTEQISEAAKQDPSLLNGSIAGLYATMYTEYTGGTSGDDDFGQKSYDLFSDILSADVAVGGVTYGWYSGIAQLQPTRDFTRNEAYMPWRYYYRIIFGANNVIDALGGTDAVPTATAQKHIMGQAKAMRAYAYFYLTQLYAREGYGTGNEKILPLYKTVSNNVPLSTSAEIYSLIIDDLTKAVDYLSDFNRRSKDQIDQSVAKGLLAYALSARGTNADLQQVVTLTNDIIEDYDYRLTNQDETVARFDANGNVINSQSGFNNVATPSWMWGVDITIASNVDITSWWGAFDVFTYGYPSVGDTKVIDENLYNTMRPDDIRRGQFDDLPQFGLTGLIPINKFFDPGRQLDGQLNVTTDYIYMRVDEFYLLNAEANAKLNQDAPARARLKQLLNLRLTNGTAYVDALSGQALRNEIYLQTRLELWGEGKSYLAMKRNKATVTRGPNHLFLDGQSFAYNSVDLTFPIPQAEVINNPLLNQ</sequence>
<keyword evidence="5" id="KW-0998">Cell outer membrane</keyword>
<keyword evidence="4" id="KW-0472">Membrane</keyword>
<evidence type="ECO:0000256" key="2">
    <source>
        <dbReference type="ARBA" id="ARBA00006275"/>
    </source>
</evidence>
<evidence type="ECO:0000256" key="1">
    <source>
        <dbReference type="ARBA" id="ARBA00004442"/>
    </source>
</evidence>
<keyword evidence="3" id="KW-0732">Signal</keyword>
<comment type="subcellular location">
    <subcellularLocation>
        <location evidence="1">Cell outer membrane</location>
    </subcellularLocation>
</comment>
<dbReference type="PROSITE" id="PS51257">
    <property type="entry name" value="PROKAR_LIPOPROTEIN"/>
    <property type="match status" value="1"/>
</dbReference>
<dbReference type="KEGG" id="pej:FYC62_12235"/>
<dbReference type="Pfam" id="PF07980">
    <property type="entry name" value="SusD_RagB"/>
    <property type="match status" value="1"/>
</dbReference>
<reference evidence="8 9" key="1">
    <citation type="submission" date="2019-08" db="EMBL/GenBank/DDBJ databases">
        <title>Pedobacter sp. nov., isolated from Han river, South Korea.</title>
        <authorList>
            <person name="Lee D.-H."/>
            <person name="Kim Y.-S."/>
            <person name="Hwang E.-M."/>
            <person name="Le Tran T.C."/>
            <person name="Cha C.-J."/>
        </authorList>
    </citation>
    <scope>NUCLEOTIDE SEQUENCE [LARGE SCALE GENOMIC DNA]</scope>
    <source>
        <strain evidence="8 9">CJ43</strain>
    </source>
</reference>
<dbReference type="InterPro" id="IPR012944">
    <property type="entry name" value="SusD_RagB_dom"/>
</dbReference>
<evidence type="ECO:0000259" key="6">
    <source>
        <dbReference type="Pfam" id="PF07980"/>
    </source>
</evidence>
<protein>
    <submittedName>
        <fullName evidence="8">RagB/SusD family nutrient uptake outer membrane protein</fullName>
    </submittedName>
</protein>
<accession>A0A5C0VJR4</accession>
<dbReference type="RefSeq" id="WP_149075128.1">
    <property type="nucleotide sequence ID" value="NZ_CP043329.1"/>
</dbReference>
<dbReference type="EMBL" id="CP043329">
    <property type="protein sequence ID" value="QEK52329.1"/>
    <property type="molecule type" value="Genomic_DNA"/>
</dbReference>
<dbReference type="InterPro" id="IPR033985">
    <property type="entry name" value="SusD-like_N"/>
</dbReference>
<dbReference type="InterPro" id="IPR011990">
    <property type="entry name" value="TPR-like_helical_dom_sf"/>
</dbReference>
<feature type="domain" description="RagB/SusD" evidence="6">
    <location>
        <begin position="364"/>
        <end position="508"/>
    </location>
</feature>
<dbReference type="SUPFAM" id="SSF48452">
    <property type="entry name" value="TPR-like"/>
    <property type="match status" value="1"/>
</dbReference>